<dbReference type="Pfam" id="PF00135">
    <property type="entry name" value="COesterase"/>
    <property type="match status" value="1"/>
</dbReference>
<dbReference type="PROSITE" id="PS01173">
    <property type="entry name" value="LIPASE_GDXG_HIS"/>
    <property type="match status" value="1"/>
</dbReference>
<name>A0ABN1Q7P3_9ACTN</name>
<dbReference type="InterPro" id="IPR029058">
    <property type="entry name" value="AB_hydrolase_fold"/>
</dbReference>
<evidence type="ECO:0000256" key="5">
    <source>
        <dbReference type="SAM" id="MobiDB-lite"/>
    </source>
</evidence>
<dbReference type="Gene3D" id="3.40.50.1820">
    <property type="entry name" value="alpha/beta hydrolase"/>
    <property type="match status" value="1"/>
</dbReference>
<evidence type="ECO:0000256" key="2">
    <source>
        <dbReference type="ARBA" id="ARBA00010515"/>
    </source>
</evidence>
<dbReference type="PANTHER" id="PTHR11559">
    <property type="entry name" value="CARBOXYLESTERASE"/>
    <property type="match status" value="1"/>
</dbReference>
<evidence type="ECO:0000256" key="4">
    <source>
        <dbReference type="RuleBase" id="RU361235"/>
    </source>
</evidence>
<proteinExistence type="inferred from homology"/>
<accession>A0ABN1Q7P3</accession>
<feature type="domain" description="Carboxylesterase type B" evidence="6">
    <location>
        <begin position="3"/>
        <end position="488"/>
    </location>
</feature>
<feature type="region of interest" description="Disordered" evidence="5">
    <location>
        <begin position="43"/>
        <end position="64"/>
    </location>
</feature>
<comment type="similarity">
    <text evidence="1 4">Belongs to the type-B carboxylesterase/lipase family.</text>
</comment>
<dbReference type="SUPFAM" id="SSF53474">
    <property type="entry name" value="alpha/beta-Hydrolases"/>
    <property type="match status" value="1"/>
</dbReference>
<dbReference type="EMBL" id="BAAAHK010000006">
    <property type="protein sequence ID" value="GAA0938788.1"/>
    <property type="molecule type" value="Genomic_DNA"/>
</dbReference>
<dbReference type="InterPro" id="IPR050309">
    <property type="entry name" value="Type-B_Carboxylest/Lipase"/>
</dbReference>
<gene>
    <name evidence="7" type="ORF">GCM10009554_28080</name>
</gene>
<evidence type="ECO:0000313" key="7">
    <source>
        <dbReference type="EMBL" id="GAA0938788.1"/>
    </source>
</evidence>
<dbReference type="InterPro" id="IPR002018">
    <property type="entry name" value="CarbesteraseB"/>
</dbReference>
<evidence type="ECO:0000313" key="8">
    <source>
        <dbReference type="Proteomes" id="UP001500542"/>
    </source>
</evidence>
<dbReference type="EC" id="3.1.1.-" evidence="4"/>
<sequence length="492" mass="50885">MDSIATTSSGQLRGTTTSGITAYLGIPYAADPAGSKAFQAPEPAPGWDGVRDATALGSTSPQPPYEPPYDVLLTNPLHPGPEFLNLNVWTPGGSGLPVVVWFHGGAFRNGSNATPAYDGTAFARDGVILVGVNYRLGVQGFGVLKDAPSNRGLLDQVAALRWVQENIAAFGGDPGRVTIAGQSAGGMSVATLMSMPSARGLFQRAIVQSGSATATALEADGAVITAEVAKRLGVESTAAGFASVAIEELLAAQRVVALELRQNPDPARWGATVVSAGGGIMPFFPVIDGESVHARPLDAIASGSAAGVDLLIGTTTEEMRLFSIPSGMAAAITAEALPVLLGRSGIDPAIAAVYAANRPGESPGEIFSAVIGDGFFSLPTLQLALAQRAHATAYLYEFDWQSALDGLHACHALELPFVFDTLATATSPLYGGQPPQEVADAMHAAWVAFAATGRPGWSAYETTTRPVMTFGLPTRLVEDPRADELALWMSGN</sequence>
<evidence type="ECO:0000256" key="3">
    <source>
        <dbReference type="ARBA" id="ARBA00022801"/>
    </source>
</evidence>
<dbReference type="InterPro" id="IPR019826">
    <property type="entry name" value="Carboxylesterase_B_AS"/>
</dbReference>
<comment type="caution">
    <text evidence="7">The sequence shown here is derived from an EMBL/GenBank/DDBJ whole genome shotgun (WGS) entry which is preliminary data.</text>
</comment>
<dbReference type="RefSeq" id="WP_343968804.1">
    <property type="nucleotide sequence ID" value="NZ_BAAAHK010000006.1"/>
</dbReference>
<evidence type="ECO:0000256" key="1">
    <source>
        <dbReference type="ARBA" id="ARBA00005964"/>
    </source>
</evidence>
<keyword evidence="8" id="KW-1185">Reference proteome</keyword>
<dbReference type="InterPro" id="IPR002168">
    <property type="entry name" value="Lipase_GDXG_HIS_AS"/>
</dbReference>
<organism evidence="7 8">
    <name type="scientific">Kribbella koreensis</name>
    <dbReference type="NCBI Taxonomy" id="57909"/>
    <lineage>
        <taxon>Bacteria</taxon>
        <taxon>Bacillati</taxon>
        <taxon>Actinomycetota</taxon>
        <taxon>Actinomycetes</taxon>
        <taxon>Propionibacteriales</taxon>
        <taxon>Kribbellaceae</taxon>
        <taxon>Kribbella</taxon>
    </lineage>
</organism>
<dbReference type="Proteomes" id="UP001500542">
    <property type="component" value="Unassembled WGS sequence"/>
</dbReference>
<keyword evidence="3 4" id="KW-0378">Hydrolase</keyword>
<comment type="similarity">
    <text evidence="2">Belongs to the 'GDXG' lipolytic enzyme family.</text>
</comment>
<evidence type="ECO:0000259" key="6">
    <source>
        <dbReference type="Pfam" id="PF00135"/>
    </source>
</evidence>
<dbReference type="PROSITE" id="PS00122">
    <property type="entry name" value="CARBOXYLESTERASE_B_1"/>
    <property type="match status" value="1"/>
</dbReference>
<reference evidence="7 8" key="1">
    <citation type="journal article" date="2019" name="Int. J. Syst. Evol. Microbiol.">
        <title>The Global Catalogue of Microorganisms (GCM) 10K type strain sequencing project: providing services to taxonomists for standard genome sequencing and annotation.</title>
        <authorList>
            <consortium name="The Broad Institute Genomics Platform"/>
            <consortium name="The Broad Institute Genome Sequencing Center for Infectious Disease"/>
            <person name="Wu L."/>
            <person name="Ma J."/>
        </authorList>
    </citation>
    <scope>NUCLEOTIDE SEQUENCE [LARGE SCALE GENOMIC DNA]</scope>
    <source>
        <strain evidence="7 8">JCM 10977</strain>
    </source>
</reference>
<protein>
    <recommendedName>
        <fullName evidence="4">Carboxylic ester hydrolase</fullName>
        <ecNumber evidence="4">3.1.1.-</ecNumber>
    </recommendedName>
</protein>